<evidence type="ECO:0000256" key="3">
    <source>
        <dbReference type="RuleBase" id="RU003457"/>
    </source>
</evidence>
<evidence type="ECO:0000313" key="6">
    <source>
        <dbReference type="EMBL" id="PJZ68473.1"/>
    </source>
</evidence>
<name>A0A2M9ZIL6_9LEPT</name>
<dbReference type="EMBL" id="NPDZ01000016">
    <property type="protein sequence ID" value="PJZ71899.1"/>
    <property type="molecule type" value="Genomic_DNA"/>
</dbReference>
<dbReference type="CDD" id="cd02909">
    <property type="entry name" value="cupin_pirin_N"/>
    <property type="match status" value="1"/>
</dbReference>
<dbReference type="GO" id="GO:0046872">
    <property type="term" value="F:metal ion binding"/>
    <property type="evidence" value="ECO:0007669"/>
    <property type="project" value="UniProtKB-KW"/>
</dbReference>
<dbReference type="EMBL" id="NPDY01000022">
    <property type="protein sequence ID" value="PJZ68473.1"/>
    <property type="molecule type" value="Genomic_DNA"/>
</dbReference>
<evidence type="ECO:0000259" key="4">
    <source>
        <dbReference type="Pfam" id="PF02678"/>
    </source>
</evidence>
<comment type="similarity">
    <text evidence="1 3">Belongs to the pirin family.</text>
</comment>
<dbReference type="InterPro" id="IPR008778">
    <property type="entry name" value="Pirin_C_dom"/>
</dbReference>
<feature type="binding site" evidence="2">
    <location>
        <position position="106"/>
    </location>
    <ligand>
        <name>Fe cation</name>
        <dbReference type="ChEBI" id="CHEBI:24875"/>
    </ligand>
</feature>
<sequence length="289" mass="31800">MSLRRIAGTIISEKTIEGGGFPVRRPFPTRDISFWDPFLLLDEMGPVEYAPGKAVGAPDHPHRGFETVTYLLSGEMEHRDSWGHAGKLTPGGVQWMTAGSGLIHSELPSKDFQSKGGRMHGFQIWINLPGVKKFMNPNYQELDGRAMPTVEKDGVWAKVIAGELWGTSAAISTQTPILLFHLKLSKNSKAEIPVPKGFNLIAYPFVGNGSATDEEVELHIQEGETIFYDQEGDTIWLKAPTDSDWEVLLLGGIPINEPVARYGPFVMNTAEEIQNAFTDFSAGKMGKIS</sequence>
<evidence type="ECO:0000256" key="2">
    <source>
        <dbReference type="PIRSR" id="PIRSR006232-1"/>
    </source>
</evidence>
<organism evidence="7 9">
    <name type="scientific">Leptospira perolatii</name>
    <dbReference type="NCBI Taxonomy" id="2023191"/>
    <lineage>
        <taxon>Bacteria</taxon>
        <taxon>Pseudomonadati</taxon>
        <taxon>Spirochaetota</taxon>
        <taxon>Spirochaetia</taxon>
        <taxon>Leptospirales</taxon>
        <taxon>Leptospiraceae</taxon>
        <taxon>Leptospira</taxon>
    </lineage>
</organism>
<dbReference type="Pfam" id="PF05726">
    <property type="entry name" value="Pirin_C"/>
    <property type="match status" value="1"/>
</dbReference>
<feature type="domain" description="Pirin C-terminal" evidence="5">
    <location>
        <begin position="180"/>
        <end position="286"/>
    </location>
</feature>
<dbReference type="Proteomes" id="UP000231962">
    <property type="component" value="Unassembled WGS sequence"/>
</dbReference>
<dbReference type="AlphaFoldDB" id="A0A2M9ZIL6"/>
<feature type="domain" description="Pirin N-terminal" evidence="4">
    <location>
        <begin position="22"/>
        <end position="126"/>
    </location>
</feature>
<accession>A0A2M9ZIL6</accession>
<dbReference type="SUPFAM" id="SSF51182">
    <property type="entry name" value="RmlC-like cupins"/>
    <property type="match status" value="1"/>
</dbReference>
<feature type="binding site" evidence="2">
    <location>
        <position position="60"/>
    </location>
    <ligand>
        <name>Fe cation</name>
        <dbReference type="ChEBI" id="CHEBI:24875"/>
    </ligand>
</feature>
<dbReference type="RefSeq" id="WP_100715098.1">
    <property type="nucleotide sequence ID" value="NZ_NPDY01000022.1"/>
</dbReference>
<feature type="binding site" evidence="2">
    <location>
        <position position="62"/>
    </location>
    <ligand>
        <name>Fe cation</name>
        <dbReference type="ChEBI" id="CHEBI:24875"/>
    </ligand>
</feature>
<keyword evidence="8" id="KW-1185">Reference proteome</keyword>
<protein>
    <submittedName>
        <fullName evidence="7">Pirin</fullName>
    </submittedName>
</protein>
<evidence type="ECO:0000313" key="7">
    <source>
        <dbReference type="EMBL" id="PJZ71899.1"/>
    </source>
</evidence>
<dbReference type="Proteomes" id="UP000231990">
    <property type="component" value="Unassembled WGS sequence"/>
</dbReference>
<dbReference type="OrthoDB" id="321327at2"/>
<keyword evidence="2" id="KW-0479">Metal-binding</keyword>
<dbReference type="InterPro" id="IPR011051">
    <property type="entry name" value="RmlC_Cupin_sf"/>
</dbReference>
<dbReference type="Pfam" id="PF02678">
    <property type="entry name" value="Pirin"/>
    <property type="match status" value="1"/>
</dbReference>
<evidence type="ECO:0000313" key="8">
    <source>
        <dbReference type="Proteomes" id="UP000231962"/>
    </source>
</evidence>
<dbReference type="CDD" id="cd02247">
    <property type="entry name" value="cupin_pirin_C"/>
    <property type="match status" value="1"/>
</dbReference>
<dbReference type="PIRSF" id="PIRSF006232">
    <property type="entry name" value="Pirin"/>
    <property type="match status" value="1"/>
</dbReference>
<dbReference type="InterPro" id="IPR003829">
    <property type="entry name" value="Pirin_N_dom"/>
</dbReference>
<gene>
    <name evidence="6" type="ORF">CH360_16170</name>
    <name evidence="7" type="ORF">CH373_16830</name>
</gene>
<proteinExistence type="inferred from homology"/>
<evidence type="ECO:0000313" key="9">
    <source>
        <dbReference type="Proteomes" id="UP000231990"/>
    </source>
</evidence>
<dbReference type="InterPro" id="IPR014710">
    <property type="entry name" value="RmlC-like_jellyroll"/>
</dbReference>
<reference evidence="8 9" key="1">
    <citation type="submission" date="2017-07" db="EMBL/GenBank/DDBJ databases">
        <title>Leptospira spp. isolated from tropical soils.</title>
        <authorList>
            <person name="Thibeaux R."/>
            <person name="Iraola G."/>
            <person name="Ferres I."/>
            <person name="Bierque E."/>
            <person name="Girault D."/>
            <person name="Soupe-Gilbert M.-E."/>
            <person name="Picardeau M."/>
            <person name="Goarant C."/>
        </authorList>
    </citation>
    <scope>NUCLEOTIDE SEQUENCE [LARGE SCALE GENOMIC DNA]</scope>
    <source>
        <strain evidence="7 9">FH1-B-B1</strain>
        <strain evidence="6 8">FH1-B-C1</strain>
    </source>
</reference>
<dbReference type="InterPro" id="IPR012093">
    <property type="entry name" value="Pirin"/>
</dbReference>
<comment type="cofactor">
    <cofactor evidence="2">
        <name>Fe cation</name>
        <dbReference type="ChEBI" id="CHEBI:24875"/>
    </cofactor>
    <text evidence="2">Binds 1 Fe cation per subunit.</text>
</comment>
<feature type="binding site" evidence="2">
    <location>
        <position position="104"/>
    </location>
    <ligand>
        <name>Fe cation</name>
        <dbReference type="ChEBI" id="CHEBI:24875"/>
    </ligand>
</feature>
<keyword evidence="2" id="KW-0408">Iron</keyword>
<evidence type="ECO:0000256" key="1">
    <source>
        <dbReference type="ARBA" id="ARBA00008416"/>
    </source>
</evidence>
<dbReference type="PANTHER" id="PTHR13903">
    <property type="entry name" value="PIRIN-RELATED"/>
    <property type="match status" value="1"/>
</dbReference>
<dbReference type="PANTHER" id="PTHR13903:SF31">
    <property type="entry name" value="CUPIN-DOMAIN CONTAINING PROTEIN"/>
    <property type="match status" value="1"/>
</dbReference>
<dbReference type="Gene3D" id="2.60.120.10">
    <property type="entry name" value="Jelly Rolls"/>
    <property type="match status" value="2"/>
</dbReference>
<evidence type="ECO:0000259" key="5">
    <source>
        <dbReference type="Pfam" id="PF05726"/>
    </source>
</evidence>
<comment type="caution">
    <text evidence="7">The sequence shown here is derived from an EMBL/GenBank/DDBJ whole genome shotgun (WGS) entry which is preliminary data.</text>
</comment>